<evidence type="ECO:0000313" key="3">
    <source>
        <dbReference type="Proteomes" id="UP000321899"/>
    </source>
</evidence>
<dbReference type="Proteomes" id="UP000321899">
    <property type="component" value="Unassembled WGS sequence"/>
</dbReference>
<accession>A0A5S5MEH5</accession>
<dbReference type="EMBL" id="VDMB01000015">
    <property type="protein sequence ID" value="TYT74100.1"/>
    <property type="molecule type" value="Genomic_DNA"/>
</dbReference>
<reference evidence="2 3" key="1">
    <citation type="submission" date="2019-06" db="EMBL/GenBank/DDBJ databases">
        <title>Desulfobotulus mexicanus sp. nov., a novel sulfate-reducing bacterium isolated from the sediment of an alkaline crater lake in Mexico.</title>
        <authorList>
            <person name="Hirschler-Rea A."/>
        </authorList>
    </citation>
    <scope>NUCLEOTIDE SEQUENCE [LARGE SCALE GENOMIC DNA]</scope>
    <source>
        <strain evidence="2 3">PAR22N</strain>
    </source>
</reference>
<gene>
    <name evidence="2" type="ORF">FIM25_11860</name>
</gene>
<feature type="chain" id="PRO_5024366640" evidence="1">
    <location>
        <begin position="24"/>
        <end position="224"/>
    </location>
</feature>
<keyword evidence="1" id="KW-0732">Signal</keyword>
<comment type="caution">
    <text evidence="2">The sequence shown here is derived from an EMBL/GenBank/DDBJ whole genome shotgun (WGS) entry which is preliminary data.</text>
</comment>
<sequence length="224" mass="23832">MKKMVLGCLMGLMLIFWSFSLYASNILGTPFQLDIQAEITGPHVTMTENGKLNFGKILPHHTTEGGYKIDVSSSVKNLPNPSSMIHGVTNFTGGTVGSNPIIVVDASARQHGGFILTSTQGDINVTIVFSHTVTIDKNGGPGSMDVLHIGFADYDPDNLTHVPTNPAWTGFSNVSGVVTEIHQLQNNTPYHVYIGGLLQVKTQANQPAGNYGGATALTVTVNLP</sequence>
<evidence type="ECO:0000256" key="1">
    <source>
        <dbReference type="SAM" id="SignalP"/>
    </source>
</evidence>
<dbReference type="AlphaFoldDB" id="A0A5S5MEH5"/>
<keyword evidence="3" id="KW-1185">Reference proteome</keyword>
<name>A0A5S5MEH5_9BACT</name>
<proteinExistence type="predicted"/>
<dbReference type="RefSeq" id="WP_139449577.1">
    <property type="nucleotide sequence ID" value="NZ_VDMB01000015.1"/>
</dbReference>
<feature type="signal peptide" evidence="1">
    <location>
        <begin position="1"/>
        <end position="23"/>
    </location>
</feature>
<evidence type="ECO:0000313" key="2">
    <source>
        <dbReference type="EMBL" id="TYT74100.1"/>
    </source>
</evidence>
<protein>
    <submittedName>
        <fullName evidence="2">DUF4402 domain-containing protein</fullName>
    </submittedName>
</protein>
<organism evidence="2 3">
    <name type="scientific">Desulfobotulus mexicanus</name>
    <dbReference type="NCBI Taxonomy" id="2586642"/>
    <lineage>
        <taxon>Bacteria</taxon>
        <taxon>Pseudomonadati</taxon>
        <taxon>Thermodesulfobacteriota</taxon>
        <taxon>Desulfobacteria</taxon>
        <taxon>Desulfobacterales</taxon>
        <taxon>Desulfobacteraceae</taxon>
        <taxon>Desulfobotulus</taxon>
    </lineage>
</organism>